<dbReference type="InterPro" id="IPR036263">
    <property type="entry name" value="Chorismate_II_sf"/>
</dbReference>
<keyword evidence="2" id="KW-0413">Isomerase</keyword>
<dbReference type="GO" id="GO:0016835">
    <property type="term" value="F:carbon-oxygen lyase activity"/>
    <property type="evidence" value="ECO:0007669"/>
    <property type="project" value="InterPro"/>
</dbReference>
<name>A0A1Y5THR2_9RHOB</name>
<evidence type="ECO:0000259" key="4">
    <source>
        <dbReference type="PROSITE" id="PS51168"/>
    </source>
</evidence>
<reference evidence="5 6" key="1">
    <citation type="submission" date="2017-03" db="EMBL/GenBank/DDBJ databases">
        <authorList>
            <person name="Afonso C.L."/>
            <person name="Miller P.J."/>
            <person name="Scott M.A."/>
            <person name="Spackman E."/>
            <person name="Goraichik I."/>
            <person name="Dimitrov K.M."/>
            <person name="Suarez D.L."/>
            <person name="Swayne D.E."/>
        </authorList>
    </citation>
    <scope>NUCLEOTIDE SEQUENCE [LARGE SCALE GENOMIC DNA]</scope>
    <source>
        <strain evidence="5 6">CECT 7680</strain>
    </source>
</reference>
<proteinExistence type="predicted"/>
<accession>A0A1Y5THR2</accession>
<dbReference type="SUPFAM" id="SSF48600">
    <property type="entry name" value="Chorismate mutase II"/>
    <property type="match status" value="1"/>
</dbReference>
<sequence>MIRAAQDCNSMAELRESIDALDERIVALLAQRKGYIDRAIELKPAEGLPARIPARVDAVLENVRRAAAEHDLDPDLVAALWTQLIDWSIAREAQKITPE</sequence>
<feature type="binding site" evidence="3">
    <location>
        <position position="92"/>
    </location>
    <ligand>
        <name>substrate</name>
    </ligand>
</feature>
<dbReference type="OrthoDB" id="514491at2"/>
<dbReference type="GO" id="GO:0009697">
    <property type="term" value="P:salicylic acid biosynthetic process"/>
    <property type="evidence" value="ECO:0007669"/>
    <property type="project" value="InterPro"/>
</dbReference>
<organism evidence="5 6">
    <name type="scientific">Pseudoruegeria aquimaris</name>
    <dbReference type="NCBI Taxonomy" id="393663"/>
    <lineage>
        <taxon>Bacteria</taxon>
        <taxon>Pseudomonadati</taxon>
        <taxon>Pseudomonadota</taxon>
        <taxon>Alphaproteobacteria</taxon>
        <taxon>Rhodobacterales</taxon>
        <taxon>Roseobacteraceae</taxon>
        <taxon>Pseudoruegeria</taxon>
    </lineage>
</organism>
<dbReference type="PROSITE" id="PS51168">
    <property type="entry name" value="CHORISMATE_MUT_2"/>
    <property type="match status" value="1"/>
</dbReference>
<dbReference type="PANTHER" id="PTHR38041">
    <property type="entry name" value="CHORISMATE MUTASE"/>
    <property type="match status" value="1"/>
</dbReference>
<evidence type="ECO:0000313" key="6">
    <source>
        <dbReference type="Proteomes" id="UP000193409"/>
    </source>
</evidence>
<feature type="binding site" evidence="3">
    <location>
        <position position="32"/>
    </location>
    <ligand>
        <name>substrate</name>
    </ligand>
</feature>
<gene>
    <name evidence="5" type="primary">pchB_2</name>
    <name evidence="5" type="ORF">PSA7680_03275</name>
</gene>
<dbReference type="EC" id="5.4.99.5" evidence="1"/>
<dbReference type="AlphaFoldDB" id="A0A1Y5THR2"/>
<evidence type="ECO:0000313" key="5">
    <source>
        <dbReference type="EMBL" id="SLN62363.1"/>
    </source>
</evidence>
<dbReference type="SMART" id="SM00830">
    <property type="entry name" value="CM_2"/>
    <property type="match status" value="1"/>
</dbReference>
<evidence type="ECO:0000256" key="1">
    <source>
        <dbReference type="ARBA" id="ARBA00012404"/>
    </source>
</evidence>
<dbReference type="GO" id="GO:0004106">
    <property type="term" value="F:chorismate mutase activity"/>
    <property type="evidence" value="ECO:0007669"/>
    <property type="project" value="UniProtKB-EC"/>
</dbReference>
<dbReference type="Gene3D" id="1.20.59.10">
    <property type="entry name" value="Chorismate mutase"/>
    <property type="match status" value="1"/>
</dbReference>
<protein>
    <recommendedName>
        <fullName evidence="1">chorismate mutase</fullName>
        <ecNumber evidence="1">5.4.99.5</ecNumber>
    </recommendedName>
</protein>
<dbReference type="InterPro" id="IPR051331">
    <property type="entry name" value="Chorismate_mutase-related"/>
</dbReference>
<feature type="domain" description="Chorismate mutase" evidence="4">
    <location>
        <begin position="5"/>
        <end position="96"/>
    </location>
</feature>
<keyword evidence="6" id="KW-1185">Reference proteome</keyword>
<dbReference type="Pfam" id="PF01817">
    <property type="entry name" value="CM_2"/>
    <property type="match status" value="1"/>
</dbReference>
<feature type="binding site" evidence="3">
    <location>
        <position position="43"/>
    </location>
    <ligand>
        <name>substrate</name>
    </ligand>
</feature>
<dbReference type="NCBIfam" id="TIGR01803">
    <property type="entry name" value="CM-like"/>
    <property type="match status" value="1"/>
</dbReference>
<feature type="binding site" evidence="3">
    <location>
        <position position="15"/>
    </location>
    <ligand>
        <name>substrate</name>
    </ligand>
</feature>
<dbReference type="Proteomes" id="UP000193409">
    <property type="component" value="Unassembled WGS sequence"/>
</dbReference>
<dbReference type="GO" id="GO:0046417">
    <property type="term" value="P:chorismate metabolic process"/>
    <property type="evidence" value="ECO:0007669"/>
    <property type="project" value="InterPro"/>
</dbReference>
<dbReference type="EMBL" id="FWFQ01000032">
    <property type="protein sequence ID" value="SLN62363.1"/>
    <property type="molecule type" value="Genomic_DNA"/>
</dbReference>
<dbReference type="InterPro" id="IPR008241">
    <property type="entry name" value="Isochorismate_pyruvate-lyase"/>
</dbReference>
<evidence type="ECO:0000256" key="3">
    <source>
        <dbReference type="PIRSR" id="PIRSR029775-1"/>
    </source>
</evidence>
<dbReference type="InterPro" id="IPR002701">
    <property type="entry name" value="CM_II_prokaryot"/>
</dbReference>
<dbReference type="PIRSF" id="PIRSF029775">
    <property type="entry name" value="Isochor_pyr_lyas"/>
    <property type="match status" value="1"/>
</dbReference>
<dbReference type="InterPro" id="IPR036979">
    <property type="entry name" value="CM_dom_sf"/>
</dbReference>
<dbReference type="PANTHER" id="PTHR38041:SF1">
    <property type="entry name" value="CHORISMATE MUTASE"/>
    <property type="match status" value="1"/>
</dbReference>
<evidence type="ECO:0000256" key="2">
    <source>
        <dbReference type="ARBA" id="ARBA00023235"/>
    </source>
</evidence>